<dbReference type="RefSeq" id="WP_089349488.1">
    <property type="nucleotide sequence ID" value="NZ_BJUM01000009.1"/>
</dbReference>
<dbReference type="Proteomes" id="UP000321419">
    <property type="component" value="Unassembled WGS sequence"/>
</dbReference>
<evidence type="ECO:0000313" key="2">
    <source>
        <dbReference type="Proteomes" id="UP000321419"/>
    </source>
</evidence>
<organism evidence="1 2">
    <name type="scientific">Pseudoalteromonas espejiana</name>
    <dbReference type="NCBI Taxonomy" id="28107"/>
    <lineage>
        <taxon>Bacteria</taxon>
        <taxon>Pseudomonadati</taxon>
        <taxon>Pseudomonadota</taxon>
        <taxon>Gammaproteobacteria</taxon>
        <taxon>Alteromonadales</taxon>
        <taxon>Pseudoalteromonadaceae</taxon>
        <taxon>Pseudoalteromonas</taxon>
    </lineage>
</organism>
<comment type="caution">
    <text evidence="1">The sequence shown here is derived from an EMBL/GenBank/DDBJ whole genome shotgun (WGS) entry which is preliminary data.</text>
</comment>
<reference evidence="1 2" key="1">
    <citation type="submission" date="2019-07" db="EMBL/GenBank/DDBJ databases">
        <title>Whole genome shotgun sequence of Pseudoalteromonas espejiana NBRC 102222.</title>
        <authorList>
            <person name="Hosoyama A."/>
            <person name="Uohara A."/>
            <person name="Ohji S."/>
            <person name="Ichikawa N."/>
        </authorList>
    </citation>
    <scope>NUCLEOTIDE SEQUENCE [LARGE SCALE GENOMIC DNA]</scope>
    <source>
        <strain evidence="1 2">NBRC 102222</strain>
    </source>
</reference>
<proteinExistence type="predicted"/>
<dbReference type="OrthoDB" id="6121148at2"/>
<evidence type="ECO:0008006" key="3">
    <source>
        <dbReference type="Google" id="ProtNLM"/>
    </source>
</evidence>
<dbReference type="PROSITE" id="PS51257">
    <property type="entry name" value="PROKAR_LIPOPROTEIN"/>
    <property type="match status" value="1"/>
</dbReference>
<protein>
    <recommendedName>
        <fullName evidence="3">Lipoprotein</fullName>
    </recommendedName>
</protein>
<dbReference type="NCBIfam" id="NF047637">
    <property type="entry name" value="lipo_CC0125"/>
    <property type="match status" value="1"/>
</dbReference>
<keyword evidence="2" id="KW-1185">Reference proteome</keyword>
<dbReference type="EMBL" id="BJUM01000009">
    <property type="protein sequence ID" value="GEK54335.1"/>
    <property type="molecule type" value="Genomic_DNA"/>
</dbReference>
<evidence type="ECO:0000313" key="1">
    <source>
        <dbReference type="EMBL" id="GEK54335.1"/>
    </source>
</evidence>
<sequence length="104" mass="11498">MKYLALITGCVLLTGCATGYQAHTWSGGYKDKELGENNYMVEYYGNGTTSTEMLKTFWSKRASELCHNGYDVVSEDKGKTDGGIFLGGITSIDHPWLKAEIQCK</sequence>
<name>A0A510XTJ2_9GAMM</name>
<dbReference type="AlphaFoldDB" id="A0A510XTJ2"/>
<accession>A0A510XTJ2</accession>
<gene>
    <name evidence="1" type="ORF">PES01_11800</name>
</gene>